<proteinExistence type="inferred from homology"/>
<dbReference type="eggNOG" id="COG4786">
    <property type="taxonomic scope" value="Bacteria"/>
</dbReference>
<dbReference type="PROSITE" id="PS00588">
    <property type="entry name" value="FLAGELLA_BB_ROD"/>
    <property type="match status" value="1"/>
</dbReference>
<keyword evidence="6" id="KW-0282">Flagellum</keyword>
<dbReference type="Proteomes" id="UP000006443">
    <property type="component" value="Unassembled WGS sequence"/>
</dbReference>
<dbReference type="InterPro" id="IPR037925">
    <property type="entry name" value="FlgE/F/G-like"/>
</dbReference>
<evidence type="ECO:0000313" key="6">
    <source>
        <dbReference type="EMBL" id="EEG76503.1"/>
    </source>
</evidence>
<dbReference type="RefSeq" id="WP_008518196.1">
    <property type="nucleotide sequence ID" value="NZ_ACJM01000016.1"/>
</dbReference>
<dbReference type="InterPro" id="IPR010930">
    <property type="entry name" value="Flg_bb/hook_C_dom"/>
</dbReference>
<evidence type="ECO:0000256" key="1">
    <source>
        <dbReference type="ARBA" id="ARBA00009677"/>
    </source>
</evidence>
<dbReference type="GO" id="GO:0030694">
    <property type="term" value="C:bacterial-type flagellum basal body, rod"/>
    <property type="evidence" value="ECO:0007669"/>
    <property type="project" value="InterPro"/>
</dbReference>
<dbReference type="InterPro" id="IPR019776">
    <property type="entry name" value="Flagellar_basal_body_rod_CS"/>
</dbReference>
<dbReference type="Pfam" id="PF22692">
    <property type="entry name" value="LlgE_F_G_D1"/>
    <property type="match status" value="1"/>
</dbReference>
<dbReference type="Pfam" id="PF06429">
    <property type="entry name" value="Flg_bbr_C"/>
    <property type="match status" value="1"/>
</dbReference>
<keyword evidence="7" id="KW-1185">Reference proteome</keyword>
<feature type="domain" description="Flagellar basal-body/hook protein C-terminal" evidence="4">
    <location>
        <begin position="201"/>
        <end position="245"/>
    </location>
</feature>
<comment type="caution">
    <text evidence="6">The sequence shown here is derived from an EMBL/GenBank/DDBJ whole genome shotgun (WGS) entry which is preliminary data.</text>
</comment>
<protein>
    <submittedName>
        <fullName evidence="6">Flagellar basal body rod protein</fullName>
    </submittedName>
</protein>
<feature type="domain" description="Flagellar hook protein FlgE/F/G-like D1" evidence="5">
    <location>
        <begin position="95"/>
        <end position="157"/>
    </location>
</feature>
<name>C0GJF6_DETAL</name>
<evidence type="ECO:0000259" key="3">
    <source>
        <dbReference type="Pfam" id="PF00460"/>
    </source>
</evidence>
<sequence>MIRGLYTAASGMMVESTRQETITNNLANSETTGFKRDLALQRSHGEQPVVRLGDRQPFGVRPVIGSLGVGSLIDGIHTSHEQGSLQETGRDLDVAMAGDGYFVVETEQGLRYTRNGAFSIDADRMLVNDQGHRVMGTTGPLQLPAGEVQIDQAGNVFVNDAMQGQLARVSFADNSELQKVGDSLFTAAEGAEQQPVTGMVKQGFLEGSNVQAVQEMVQMLAAMRAYETNQRVVQAQDDMLRKATNEIAALR</sequence>
<keyword evidence="6" id="KW-0966">Cell projection</keyword>
<keyword evidence="6" id="KW-0969">Cilium</keyword>
<dbReference type="Pfam" id="PF00460">
    <property type="entry name" value="Flg_bb_rod"/>
    <property type="match status" value="1"/>
</dbReference>
<dbReference type="PANTHER" id="PTHR30435:SF19">
    <property type="entry name" value="FLAGELLAR BASAL-BODY ROD PROTEIN FLGG"/>
    <property type="match status" value="1"/>
</dbReference>
<gene>
    <name evidence="6" type="ORF">DealDRAFT_2615</name>
</gene>
<evidence type="ECO:0000259" key="5">
    <source>
        <dbReference type="Pfam" id="PF22692"/>
    </source>
</evidence>
<keyword evidence="2" id="KW-0975">Bacterial flagellum</keyword>
<accession>C0GJF6</accession>
<dbReference type="InterPro" id="IPR001444">
    <property type="entry name" value="Flag_bb_rod_N"/>
</dbReference>
<evidence type="ECO:0000313" key="7">
    <source>
        <dbReference type="Proteomes" id="UP000006443"/>
    </source>
</evidence>
<reference evidence="6 7" key="1">
    <citation type="submission" date="2009-02" db="EMBL/GenBank/DDBJ databases">
        <title>Sequencing of the draft genome and assembly of Dethiobacter alkaliphilus AHT 1.</title>
        <authorList>
            <consortium name="US DOE Joint Genome Institute (JGI-PGF)"/>
            <person name="Lucas S."/>
            <person name="Copeland A."/>
            <person name="Lapidus A."/>
            <person name="Glavina del Rio T."/>
            <person name="Dalin E."/>
            <person name="Tice H."/>
            <person name="Bruce D."/>
            <person name="Goodwin L."/>
            <person name="Pitluck S."/>
            <person name="Larimer F."/>
            <person name="Land M.L."/>
            <person name="Hauser L."/>
            <person name="Muyzer G."/>
        </authorList>
    </citation>
    <scope>NUCLEOTIDE SEQUENCE [LARGE SCALE GENOMIC DNA]</scope>
    <source>
        <strain evidence="6 7">AHT 1</strain>
    </source>
</reference>
<dbReference type="EMBL" id="ACJM01000016">
    <property type="protein sequence ID" value="EEG76503.1"/>
    <property type="molecule type" value="Genomic_DNA"/>
</dbReference>
<evidence type="ECO:0000259" key="4">
    <source>
        <dbReference type="Pfam" id="PF06429"/>
    </source>
</evidence>
<dbReference type="InterPro" id="IPR020013">
    <property type="entry name" value="Flagellar_FlgE/F/G"/>
</dbReference>
<feature type="domain" description="Flagellar basal body rod protein N-terminal" evidence="3">
    <location>
        <begin position="5"/>
        <end position="35"/>
    </location>
</feature>
<dbReference type="NCBIfam" id="TIGR03506">
    <property type="entry name" value="FlgEFG_subfam"/>
    <property type="match status" value="1"/>
</dbReference>
<comment type="similarity">
    <text evidence="1 2">Belongs to the flagella basal body rod proteins family.</text>
</comment>
<organism evidence="6 7">
    <name type="scientific">Dethiobacter alkaliphilus AHT 1</name>
    <dbReference type="NCBI Taxonomy" id="555088"/>
    <lineage>
        <taxon>Bacteria</taxon>
        <taxon>Bacillati</taxon>
        <taxon>Bacillota</taxon>
        <taxon>Dethiobacteria</taxon>
        <taxon>Dethiobacterales</taxon>
        <taxon>Dethiobacteraceae</taxon>
        <taxon>Dethiobacter</taxon>
    </lineage>
</organism>
<dbReference type="GO" id="GO:0071978">
    <property type="term" value="P:bacterial-type flagellum-dependent swarming motility"/>
    <property type="evidence" value="ECO:0007669"/>
    <property type="project" value="TreeGrafter"/>
</dbReference>
<evidence type="ECO:0000256" key="2">
    <source>
        <dbReference type="RuleBase" id="RU362116"/>
    </source>
</evidence>
<dbReference type="PANTHER" id="PTHR30435">
    <property type="entry name" value="FLAGELLAR PROTEIN"/>
    <property type="match status" value="1"/>
</dbReference>
<dbReference type="InterPro" id="IPR012836">
    <property type="entry name" value="FlgF"/>
</dbReference>
<dbReference type="OrthoDB" id="9800375at2"/>
<dbReference type="STRING" id="555088.DealDRAFT_2615"/>
<dbReference type="AlphaFoldDB" id="C0GJF6"/>
<dbReference type="NCBIfam" id="TIGR02490">
    <property type="entry name" value="flgF"/>
    <property type="match status" value="1"/>
</dbReference>
<dbReference type="SUPFAM" id="SSF117143">
    <property type="entry name" value="Flagellar hook protein flgE"/>
    <property type="match status" value="1"/>
</dbReference>
<dbReference type="InterPro" id="IPR053967">
    <property type="entry name" value="LlgE_F_G-like_D1"/>
</dbReference>
<comment type="subcellular location">
    <subcellularLocation>
        <location evidence="2">Bacterial flagellum basal body</location>
    </subcellularLocation>
</comment>